<reference evidence="2 3" key="1">
    <citation type="submission" date="2022-09" db="EMBL/GenBank/DDBJ databases">
        <title>Chelativorans salina sp. nov., a novel slightly halophilic bacterium isolated from a saline lake sediment enrichment.</title>
        <authorList>
            <person name="Gao L."/>
            <person name="Fang B.-Z."/>
            <person name="Li W.-J."/>
        </authorList>
    </citation>
    <scope>NUCLEOTIDE SEQUENCE [LARGE SCALE GENOMIC DNA]</scope>
    <source>
        <strain evidence="2 3">EGI FJ00035</strain>
    </source>
</reference>
<keyword evidence="3" id="KW-1185">Reference proteome</keyword>
<organism evidence="2 3">
    <name type="scientific">Chelativorans salis</name>
    <dbReference type="NCBI Taxonomy" id="2978478"/>
    <lineage>
        <taxon>Bacteria</taxon>
        <taxon>Pseudomonadati</taxon>
        <taxon>Pseudomonadota</taxon>
        <taxon>Alphaproteobacteria</taxon>
        <taxon>Hyphomicrobiales</taxon>
        <taxon>Phyllobacteriaceae</taxon>
        <taxon>Chelativorans</taxon>
    </lineage>
</organism>
<dbReference type="PANTHER" id="PTHR43031:SF16">
    <property type="entry name" value="OXIDOREDUCTASE"/>
    <property type="match status" value="1"/>
</dbReference>
<gene>
    <name evidence="2" type="ORF">N5A92_17130</name>
</gene>
<dbReference type="PANTHER" id="PTHR43031">
    <property type="entry name" value="FAD-DEPENDENT OXIDOREDUCTASE"/>
    <property type="match status" value="1"/>
</dbReference>
<dbReference type="InterPro" id="IPR036873">
    <property type="entry name" value="Rhodanese-like_dom_sf"/>
</dbReference>
<feature type="domain" description="Rhodanese" evidence="1">
    <location>
        <begin position="138"/>
        <end position="229"/>
    </location>
</feature>
<feature type="domain" description="Rhodanese" evidence="1">
    <location>
        <begin position="15"/>
        <end position="105"/>
    </location>
</feature>
<accession>A0ABT2LTR1</accession>
<comment type="caution">
    <text evidence="2">The sequence shown here is derived from an EMBL/GenBank/DDBJ whole genome shotgun (WGS) entry which is preliminary data.</text>
</comment>
<evidence type="ECO:0000259" key="1">
    <source>
        <dbReference type="PROSITE" id="PS50206"/>
    </source>
</evidence>
<dbReference type="EMBL" id="JAOCZP010000005">
    <property type="protein sequence ID" value="MCT7376758.1"/>
    <property type="molecule type" value="Genomic_DNA"/>
</dbReference>
<evidence type="ECO:0000313" key="2">
    <source>
        <dbReference type="EMBL" id="MCT7376758.1"/>
    </source>
</evidence>
<feature type="domain" description="Rhodanese" evidence="1">
    <location>
        <begin position="385"/>
        <end position="472"/>
    </location>
</feature>
<protein>
    <submittedName>
        <fullName evidence="2">Rhodanese-like domain-containing protein</fullName>
    </submittedName>
</protein>
<name>A0ABT2LTR1_9HYPH</name>
<dbReference type="SUPFAM" id="SSF52821">
    <property type="entry name" value="Rhodanese/Cell cycle control phosphatase"/>
    <property type="match status" value="4"/>
</dbReference>
<feature type="domain" description="Rhodanese" evidence="1">
    <location>
        <begin position="275"/>
        <end position="363"/>
    </location>
</feature>
<dbReference type="InterPro" id="IPR050229">
    <property type="entry name" value="GlpE_sulfurtransferase"/>
</dbReference>
<dbReference type="Gene3D" id="3.40.250.10">
    <property type="entry name" value="Rhodanese-like domain"/>
    <property type="match status" value="4"/>
</dbReference>
<dbReference type="Proteomes" id="UP001320831">
    <property type="component" value="Unassembled WGS sequence"/>
</dbReference>
<evidence type="ECO:0000313" key="3">
    <source>
        <dbReference type="Proteomes" id="UP001320831"/>
    </source>
</evidence>
<proteinExistence type="predicted"/>
<dbReference type="PROSITE" id="PS50206">
    <property type="entry name" value="RHODANESE_3"/>
    <property type="match status" value="4"/>
</dbReference>
<sequence length="527" mass="57620">MREIDAVAARAAVHSGQEVAFLDVREAGQFGEGHALFAVPAPYSRLEAAVPGLVPRPHIDILLIDDGDGVAHSAARALDRLGYTAVSVVAGGMSAWVAAGFPVYKGVNVSSKMLGELAETAWHPEMVKPQTLHDWRRSGRPFRLFDARPPEEYARMRVPGAVCLPNGELAHRLNAAGLDKEQPVVVTCAGRTRGIVGAIGLRLAGHKVPVFALENGTQGWALAGFDLERGNKAEPYPPLPGYALEEAKARARAICDRFGIPLVTAAEADRLLHDQRRTTYLFDVRSREEALRDRVPEAVHAPSGQLVQATDQWVGVRRSRLILIDDGGLRAALAAFWLAQLGYTVHVALIDDAMRRVNRPEGAAPRERAPVPRKVDAADALRDVRSERGCFIDLRSSLAYRREHVDGAVWSIRPRLLRAAAPYGDRRIHLIADDQEIACFAVDDLRASGFHSAFVVEGSHAALVAAGAACQSSPDEPPDRKAIDHLFFVHDRHDGNLEASRHYLAWETGLVDQLDALEHAEFRLFEP</sequence>
<dbReference type="SMART" id="SM00450">
    <property type="entry name" value="RHOD"/>
    <property type="match status" value="4"/>
</dbReference>
<dbReference type="RefSeq" id="WP_260904930.1">
    <property type="nucleotide sequence ID" value="NZ_JAOCZP010000005.1"/>
</dbReference>
<dbReference type="InterPro" id="IPR001763">
    <property type="entry name" value="Rhodanese-like_dom"/>
</dbReference>
<dbReference type="Pfam" id="PF00581">
    <property type="entry name" value="Rhodanese"/>
    <property type="match status" value="3"/>
</dbReference>